<dbReference type="PANTHER" id="PTHR10357:SF209">
    <property type="entry name" value="PERIPLASMIC ALPHA-AMYLASE"/>
    <property type="match status" value="1"/>
</dbReference>
<dbReference type="Proteomes" id="UP000199534">
    <property type="component" value="Unassembled WGS sequence"/>
</dbReference>
<name>A0A1I6FML5_9FLAO</name>
<dbReference type="STRING" id="400055.SAMN04490243_0020"/>
<organism evidence="2 3">
    <name type="scientific">Robiginitalea myxolifaciens</name>
    <dbReference type="NCBI Taxonomy" id="400055"/>
    <lineage>
        <taxon>Bacteria</taxon>
        <taxon>Pseudomonadati</taxon>
        <taxon>Bacteroidota</taxon>
        <taxon>Flavobacteriia</taxon>
        <taxon>Flavobacteriales</taxon>
        <taxon>Flavobacteriaceae</taxon>
        <taxon>Robiginitalea</taxon>
    </lineage>
</organism>
<reference evidence="2 3" key="1">
    <citation type="submission" date="2016-10" db="EMBL/GenBank/DDBJ databases">
        <authorList>
            <person name="de Groot N.N."/>
        </authorList>
    </citation>
    <scope>NUCLEOTIDE SEQUENCE [LARGE SCALE GENOMIC DNA]</scope>
    <source>
        <strain evidence="2 3">DSM 21019</strain>
    </source>
</reference>
<evidence type="ECO:0000259" key="1">
    <source>
        <dbReference type="SMART" id="SM00642"/>
    </source>
</evidence>
<dbReference type="PANTHER" id="PTHR10357">
    <property type="entry name" value="ALPHA-AMYLASE FAMILY MEMBER"/>
    <property type="match status" value="1"/>
</dbReference>
<protein>
    <submittedName>
        <fullName evidence="2">Alpha-amylase</fullName>
    </submittedName>
</protein>
<dbReference type="InterPro" id="IPR006047">
    <property type="entry name" value="GH13_cat_dom"/>
</dbReference>
<dbReference type="Pfam" id="PF00128">
    <property type="entry name" value="Alpha-amylase"/>
    <property type="match status" value="1"/>
</dbReference>
<accession>A0A1I6FML5</accession>
<feature type="domain" description="Glycosyl hydrolase family 13 catalytic" evidence="1">
    <location>
        <begin position="54"/>
        <end position="475"/>
    </location>
</feature>
<dbReference type="SUPFAM" id="SSF51445">
    <property type="entry name" value="(Trans)glycosidases"/>
    <property type="match status" value="1"/>
</dbReference>
<dbReference type="SMART" id="SM00642">
    <property type="entry name" value="Aamy"/>
    <property type="match status" value="1"/>
</dbReference>
<dbReference type="AlphaFoldDB" id="A0A1I6FML5"/>
<proteinExistence type="predicted"/>
<dbReference type="InterPro" id="IPR017853">
    <property type="entry name" value="GH"/>
</dbReference>
<dbReference type="OrthoDB" id="9805159at2"/>
<dbReference type="GO" id="GO:0005975">
    <property type="term" value="P:carbohydrate metabolic process"/>
    <property type="evidence" value="ECO:0007669"/>
    <property type="project" value="InterPro"/>
</dbReference>
<evidence type="ECO:0000313" key="3">
    <source>
        <dbReference type="Proteomes" id="UP000199534"/>
    </source>
</evidence>
<gene>
    <name evidence="2" type="ORF">SAMN04490243_0020</name>
</gene>
<sequence>MRKFLPLLLVVALFWQCKPEPKKETTPPAEAESAAIEVKSDSIPFLWEAANVYFLLTDRFNNGNPDNDTNFERDNPTGPLRGFMGGDIAGITSKIETGYFDALGVNAIWFTPVVEQVHGDTDEGTGNTYGYHGYWTKDWTALDPNFGTMKDLRRMVDAAHDRGIRVLMDVVINHTGPVTEEDPAWPEAWVRLSPTCDFQTYETTTSCTLVDNLPDIRTESDAGVELPDALLAKWKQEGRLSTELDELQLFFERTGYPRAPRFYIIKWLTDYVGDLGIDGFRVDTVKHADEKAWSELYTEAAIAFERWKKQHQDKVLDDTPFYMVGEVYNYGISGGRSFDFGDQQVDYFDHGFKSLINFELKYDAAQLSYDKIFSKYDGLLRKELSGKSVLNYLSSHDDGAPFDPNREMPMKAANVLMLTPGASQIYYGDESSRSLVIDGTVGDATLRSFMNWEEIDSLESTQKTLEHWQKLGQFRAKHPAVGAGIHQRLSSKPYVFSRSLTGEGYRDKVAIGLDLPEGPKSLYVRGFFGNGTKLLDAYSGQEVVVENGRVALDSPYTIALLEVLP</sequence>
<evidence type="ECO:0000313" key="2">
    <source>
        <dbReference type="EMBL" id="SFR31193.1"/>
    </source>
</evidence>
<keyword evidence="3" id="KW-1185">Reference proteome</keyword>
<dbReference type="Gene3D" id="3.20.20.80">
    <property type="entry name" value="Glycosidases"/>
    <property type="match status" value="2"/>
</dbReference>
<dbReference type="EMBL" id="FOYQ01000001">
    <property type="protein sequence ID" value="SFR31193.1"/>
    <property type="molecule type" value="Genomic_DNA"/>
</dbReference>
<dbReference type="RefSeq" id="WP_092979697.1">
    <property type="nucleotide sequence ID" value="NZ_FOYQ01000001.1"/>
</dbReference>